<dbReference type="AlphaFoldDB" id="A0A0J8IKB9"/>
<organism evidence="1 2">
    <name type="scientific">Pseudomonas fildesensis</name>
    <dbReference type="NCBI Taxonomy" id="1674920"/>
    <lineage>
        <taxon>Bacteria</taxon>
        <taxon>Pseudomonadati</taxon>
        <taxon>Pseudomonadota</taxon>
        <taxon>Gammaproteobacteria</taxon>
        <taxon>Pseudomonadales</taxon>
        <taxon>Pseudomonadaceae</taxon>
        <taxon>Pseudomonas</taxon>
    </lineage>
</organism>
<protein>
    <submittedName>
        <fullName evidence="1">Uncharacterized protein</fullName>
    </submittedName>
</protein>
<evidence type="ECO:0000313" key="2">
    <source>
        <dbReference type="Proteomes" id="UP000037551"/>
    </source>
</evidence>
<sequence length="82" mass="9151">MLNDIQAVISDPENIPDIPNASAQYLNVRCNASYLIRTGVLEDLRKSGYSESFIGGFLEGMTAVTEIIELMQEQRNTPTEEE</sequence>
<dbReference type="EMBL" id="LFMW01000043">
    <property type="protein sequence ID" value="KMT52106.1"/>
    <property type="molecule type" value="Genomic_DNA"/>
</dbReference>
<gene>
    <name evidence="1" type="ORF">ACR52_28900</name>
</gene>
<dbReference type="Pfam" id="PF10911">
    <property type="entry name" value="T7-like_Y65"/>
    <property type="match status" value="1"/>
</dbReference>
<proteinExistence type="predicted"/>
<reference evidence="1 2" key="1">
    <citation type="submission" date="2015-06" db="EMBL/GenBank/DDBJ databases">
        <title>Draft genome sequence of an Antarctic Pseudomonas sp. strain KG01 with full potential for biotechnological applications.</title>
        <authorList>
            <person name="Pavlov M.S."/>
            <person name="Lira F."/>
            <person name="Martinez J.L."/>
            <person name="Marshall S.H."/>
        </authorList>
    </citation>
    <scope>NUCLEOTIDE SEQUENCE [LARGE SCALE GENOMIC DNA]</scope>
    <source>
        <strain evidence="1 2">KG01</strain>
    </source>
</reference>
<accession>A0A0J8IKB9</accession>
<dbReference type="InterPro" id="IPR020121">
    <property type="entry name" value="Phage_T7-like_6.5"/>
</dbReference>
<dbReference type="RefSeq" id="WP_048731864.1">
    <property type="nucleotide sequence ID" value="NZ_LFMW01000043.1"/>
</dbReference>
<dbReference type="STRING" id="1674920.ACR52_28900"/>
<dbReference type="Proteomes" id="UP000037551">
    <property type="component" value="Unassembled WGS sequence"/>
</dbReference>
<evidence type="ECO:0000313" key="1">
    <source>
        <dbReference type="EMBL" id="KMT52106.1"/>
    </source>
</evidence>
<comment type="caution">
    <text evidence="1">The sequence shown here is derived from an EMBL/GenBank/DDBJ whole genome shotgun (WGS) entry which is preliminary data.</text>
</comment>
<name>A0A0J8IKB9_9PSED</name>
<dbReference type="OrthoDB" id="9928641at2"/>
<dbReference type="PATRIC" id="fig|1674920.3.peg.5917"/>
<keyword evidence="2" id="KW-1185">Reference proteome</keyword>